<gene>
    <name evidence="4" type="ORF">CYMTET_47724</name>
</gene>
<evidence type="ECO:0000256" key="1">
    <source>
        <dbReference type="ARBA" id="ARBA00022676"/>
    </source>
</evidence>
<feature type="signal peptide" evidence="3">
    <location>
        <begin position="1"/>
        <end position="33"/>
    </location>
</feature>
<keyword evidence="2" id="KW-0808">Transferase</keyword>
<protein>
    <recommendedName>
        <fullName evidence="6">L-Fucosyltransferase</fullName>
    </recommendedName>
</protein>
<sequence>MKGHTASFVRTDGSALPLLLIIAPLLSIDLCEGVLFSTSGLTPANDADAPMVSVKCNGRLGNQMFQYASAVGVATKLHRMGRACMFCEDDASQWEGFLETPPKCSSNSLRDVSVQFERGYARYHTFRRPAGTNLLIGKYLQSWKYFDTPQARRHLLQRFAFDNTVSTEALYTVAESRASRKSESAVVVAVHVRRTDKLDEGRTKHPTAAFYYWAFDYFRHLHEENVTFVVLSDDAAWCRSQPFFAREDTSIAPEMTTPSVAMATLSVADHRILSVGTFGWWGAWLAERGVTLYHEEFNRDVLETRAAVQRDYYPSNWIAYPRISSESTVVTAYFQTRSKHTAGEYAIWMSKTLSILDAMVIFTSPDMTATIRKLRAHALDRTHIVEMRLRDVWVAQEYSKAFWENQFRIDPQNSSQLSYELYWVWLSKSWFVDQAMQLDPFDSSIYVWCDIGSMRQNMYRDRVLIRHPEIVPSSRMLIMAMSYPEQPTDTSWIIKAQHGTHVAGAVMAGRVVAWRTFHARFQQVVRGYAARELFVGEDQAVIQTVCTRHLSLCTFVLPHAVSGDKWFGLHWALYHGVGTSNMQRPTPPQNGVVWQVWLGSDTPPREVALALHKCDTLHRNANLSVQVILDDDVQQYLNPLHPSYYLLDRVEQSDYIRTELLYRYGGFYLGAGVVCARSLDHLTSSLQTHDVSGAQNRIDYPPHAKRGEYVVFNRNTLGPMRAKAPLLTVWHEGLMRQMQLATPALRNCSQHHDGQIPYRYPRTGGTSICGTPWGYFTDFVNTDELWRATKAGELGFRMSLCDIHARPTGMNETAGCDVIHLGMANPRRKVSPAATEILLNLSDIKQLAKNFKREERFDPALWAF</sequence>
<dbReference type="CDD" id="cd11301">
    <property type="entry name" value="Fut1_Fut2_like"/>
    <property type="match status" value="1"/>
</dbReference>
<dbReference type="SUPFAM" id="SSF53448">
    <property type="entry name" value="Nucleotide-diphospho-sugar transferases"/>
    <property type="match status" value="1"/>
</dbReference>
<dbReference type="EMBL" id="LGRX02033150">
    <property type="protein sequence ID" value="KAK3242565.1"/>
    <property type="molecule type" value="Genomic_DNA"/>
</dbReference>
<dbReference type="PANTHER" id="PTHR11927:SF9">
    <property type="entry name" value="L-FUCOSYLTRANSFERASE"/>
    <property type="match status" value="1"/>
</dbReference>
<keyword evidence="3" id="KW-0732">Signal</keyword>
<dbReference type="AlphaFoldDB" id="A0AAE0BVD2"/>
<dbReference type="Proteomes" id="UP001190700">
    <property type="component" value="Unassembled WGS sequence"/>
</dbReference>
<name>A0AAE0BVD2_9CHLO</name>
<feature type="chain" id="PRO_5041922364" description="L-Fucosyltransferase" evidence="3">
    <location>
        <begin position="34"/>
        <end position="864"/>
    </location>
</feature>
<comment type="caution">
    <text evidence="4">The sequence shown here is derived from an EMBL/GenBank/DDBJ whole genome shotgun (WGS) entry which is preliminary data.</text>
</comment>
<dbReference type="InterPro" id="IPR008441">
    <property type="entry name" value="AfumC-like_glycosyl_Trfase"/>
</dbReference>
<evidence type="ECO:0008006" key="6">
    <source>
        <dbReference type="Google" id="ProtNLM"/>
    </source>
</evidence>
<dbReference type="InterPro" id="IPR002516">
    <property type="entry name" value="Glyco_trans_11"/>
</dbReference>
<keyword evidence="5" id="KW-1185">Reference proteome</keyword>
<evidence type="ECO:0000313" key="4">
    <source>
        <dbReference type="EMBL" id="KAK3242565.1"/>
    </source>
</evidence>
<accession>A0AAE0BVD2</accession>
<reference evidence="4 5" key="1">
    <citation type="journal article" date="2015" name="Genome Biol. Evol.">
        <title>Comparative Genomics of a Bacterivorous Green Alga Reveals Evolutionary Causalities and Consequences of Phago-Mixotrophic Mode of Nutrition.</title>
        <authorList>
            <person name="Burns J.A."/>
            <person name="Paasch A."/>
            <person name="Narechania A."/>
            <person name="Kim E."/>
        </authorList>
    </citation>
    <scope>NUCLEOTIDE SEQUENCE [LARGE SCALE GENOMIC DNA]</scope>
    <source>
        <strain evidence="4 5">PLY_AMNH</strain>
    </source>
</reference>
<keyword evidence="1" id="KW-0328">Glycosyltransferase</keyword>
<dbReference type="Pfam" id="PF01531">
    <property type="entry name" value="Glyco_transf_11"/>
    <property type="match status" value="1"/>
</dbReference>
<dbReference type="GO" id="GO:0005975">
    <property type="term" value="P:carbohydrate metabolic process"/>
    <property type="evidence" value="ECO:0007669"/>
    <property type="project" value="InterPro"/>
</dbReference>
<dbReference type="PANTHER" id="PTHR11927">
    <property type="entry name" value="GALACTOSIDE 2-L-FUCOSYLTRANSFERASE"/>
    <property type="match status" value="1"/>
</dbReference>
<dbReference type="InterPro" id="IPR011735">
    <property type="entry name" value="WlaTC/HtrL_glycosyltransf"/>
</dbReference>
<evidence type="ECO:0000256" key="2">
    <source>
        <dbReference type="ARBA" id="ARBA00022679"/>
    </source>
</evidence>
<organism evidence="4 5">
    <name type="scientific">Cymbomonas tetramitiformis</name>
    <dbReference type="NCBI Taxonomy" id="36881"/>
    <lineage>
        <taxon>Eukaryota</taxon>
        <taxon>Viridiplantae</taxon>
        <taxon>Chlorophyta</taxon>
        <taxon>Pyramimonadophyceae</taxon>
        <taxon>Pyramimonadales</taxon>
        <taxon>Pyramimonadaceae</taxon>
        <taxon>Cymbomonas</taxon>
    </lineage>
</organism>
<dbReference type="Pfam" id="PF09612">
    <property type="entry name" value="HtrL_YibB"/>
    <property type="match status" value="1"/>
</dbReference>
<evidence type="ECO:0000313" key="5">
    <source>
        <dbReference type="Proteomes" id="UP001190700"/>
    </source>
</evidence>
<dbReference type="Gene3D" id="3.90.550.20">
    <property type="match status" value="1"/>
</dbReference>
<dbReference type="GO" id="GO:0008107">
    <property type="term" value="F:galactoside 2-alpha-L-fucosyltransferase activity"/>
    <property type="evidence" value="ECO:0007669"/>
    <property type="project" value="InterPro"/>
</dbReference>
<dbReference type="Pfam" id="PF05704">
    <property type="entry name" value="Caps_synth"/>
    <property type="match status" value="1"/>
</dbReference>
<dbReference type="GO" id="GO:0016020">
    <property type="term" value="C:membrane"/>
    <property type="evidence" value="ECO:0007669"/>
    <property type="project" value="InterPro"/>
</dbReference>
<evidence type="ECO:0000256" key="3">
    <source>
        <dbReference type="SAM" id="SignalP"/>
    </source>
</evidence>
<proteinExistence type="predicted"/>
<dbReference type="InterPro" id="IPR029044">
    <property type="entry name" value="Nucleotide-diphossugar_trans"/>
</dbReference>